<protein>
    <submittedName>
        <fullName evidence="1">Uncharacterized protein</fullName>
    </submittedName>
</protein>
<dbReference type="Proteomes" id="UP000182783">
    <property type="component" value="Unassembled WGS sequence"/>
</dbReference>
<sequence length="55" mass="6297">MGRNRKDRLKITATVKSQTADMLTMFLTYIEGDIDSFMLDGLIMTPNEHDYKNVG</sequence>
<dbReference type="AlphaFoldDB" id="A0A1G9WJV6"/>
<evidence type="ECO:0000313" key="2">
    <source>
        <dbReference type="Proteomes" id="UP000182783"/>
    </source>
</evidence>
<gene>
    <name evidence="1" type="ORF">SAMN05216191_119104</name>
</gene>
<reference evidence="1 2" key="1">
    <citation type="submission" date="2016-10" db="EMBL/GenBank/DDBJ databases">
        <authorList>
            <person name="de Groot N.N."/>
        </authorList>
    </citation>
    <scope>NUCLEOTIDE SEQUENCE [LARGE SCALE GENOMIC DNA]</scope>
    <source>
        <strain evidence="1 2">CGMCC 1.10239</strain>
    </source>
</reference>
<name>A0A1G9WJV6_9BACL</name>
<proteinExistence type="predicted"/>
<dbReference type="EMBL" id="FNGM01000019">
    <property type="protein sequence ID" value="SDM84862.1"/>
    <property type="molecule type" value="Genomic_DNA"/>
</dbReference>
<evidence type="ECO:0000313" key="1">
    <source>
        <dbReference type="EMBL" id="SDM84862.1"/>
    </source>
</evidence>
<organism evidence="1 2">
    <name type="scientific">Paenibacillus jilunlii</name>
    <dbReference type="NCBI Taxonomy" id="682956"/>
    <lineage>
        <taxon>Bacteria</taxon>
        <taxon>Bacillati</taxon>
        <taxon>Bacillota</taxon>
        <taxon>Bacilli</taxon>
        <taxon>Bacillales</taxon>
        <taxon>Paenibacillaceae</taxon>
        <taxon>Paenibacillus</taxon>
    </lineage>
</organism>
<accession>A0A1G9WJV6</accession>